<protein>
    <submittedName>
        <fullName evidence="2">Uncharacterized protein</fullName>
    </submittedName>
</protein>
<reference evidence="2 3" key="1">
    <citation type="submission" date="2024-04" db="EMBL/GenBank/DDBJ databases">
        <title>Genome sequencing and assembly of rice foliar adapted Chryseobacterium endophyticum OsEnb-ALM-A6.</title>
        <authorList>
            <person name="Kumar S."/>
            <person name="Javed M."/>
            <person name="Chouhan V."/>
            <person name="Charishma K."/>
            <person name="Patel A."/>
            <person name="Kumar M."/>
            <person name="Sahu K.P."/>
            <person name="Kumar A."/>
        </authorList>
    </citation>
    <scope>NUCLEOTIDE SEQUENCE [LARGE SCALE GENOMIC DNA]</scope>
    <source>
        <strain evidence="2 3">OsEnb-ALM-A6</strain>
    </source>
</reference>
<evidence type="ECO:0000313" key="2">
    <source>
        <dbReference type="EMBL" id="XAO73263.1"/>
    </source>
</evidence>
<sequence>MPVILGENIKNFNVKDTLGLLNNDKEINKLKIELEQAIKEKNIKIIMGNELNFTYPKFGDNNQIGTDRSIQNNYINSYKNSGEIEKIKELSNELKEYIDNNEEWKKIFSDGFNDLIELQNSNSSNEEMAAKSKLKTFYNGAKKIVDWKNIAILPVEIHEKGPKLLELLHNIVS</sequence>
<keyword evidence="1" id="KW-0175">Coiled coil</keyword>
<dbReference type="EMBL" id="CP154834">
    <property type="protein sequence ID" value="XAO73263.1"/>
    <property type="molecule type" value="Genomic_DNA"/>
</dbReference>
<evidence type="ECO:0000313" key="3">
    <source>
        <dbReference type="Proteomes" id="UP001463665"/>
    </source>
</evidence>
<feature type="coiled-coil region" evidence="1">
    <location>
        <begin position="80"/>
        <end position="107"/>
    </location>
</feature>
<gene>
    <name evidence="2" type="ORF">AAFP95_15980</name>
</gene>
<accession>A0AAU6WLT3</accession>
<dbReference type="RefSeq" id="WP_345765799.1">
    <property type="nucleotide sequence ID" value="NZ_CP154834.1"/>
</dbReference>
<name>A0AAU6WLT3_9FLAO</name>
<dbReference type="Proteomes" id="UP001463665">
    <property type="component" value="Chromosome"/>
</dbReference>
<dbReference type="AlphaFoldDB" id="A0AAU6WLT3"/>
<proteinExistence type="predicted"/>
<evidence type="ECO:0000256" key="1">
    <source>
        <dbReference type="SAM" id="Coils"/>
    </source>
</evidence>
<keyword evidence="3" id="KW-1185">Reference proteome</keyword>
<organism evidence="2 3">
    <name type="scientific">Chryseobacterium endophyticum</name>
    <dbReference type="NCBI Taxonomy" id="1854762"/>
    <lineage>
        <taxon>Bacteria</taxon>
        <taxon>Pseudomonadati</taxon>
        <taxon>Bacteroidota</taxon>
        <taxon>Flavobacteriia</taxon>
        <taxon>Flavobacteriales</taxon>
        <taxon>Weeksellaceae</taxon>
        <taxon>Chryseobacterium group</taxon>
        <taxon>Chryseobacterium</taxon>
    </lineage>
</organism>